<dbReference type="Gene3D" id="3.10.129.10">
    <property type="entry name" value="Hotdog Thioesterase"/>
    <property type="match status" value="1"/>
</dbReference>
<keyword evidence="3" id="KW-1185">Reference proteome</keyword>
<dbReference type="InterPro" id="IPR029069">
    <property type="entry name" value="HotDog_dom_sf"/>
</dbReference>
<dbReference type="SUPFAM" id="SSF54637">
    <property type="entry name" value="Thioesterase/thiol ester dehydrase-isomerase"/>
    <property type="match status" value="1"/>
</dbReference>
<proteinExistence type="predicted"/>
<sequence length="149" mass="15855">MPDASYVGKALPPTAPYQVSREKIREFALAIGEGDSVCLDIDAARAAGHPDVIAPPTFTVTFTMPVIEAFLLDPAFGWDYSRMVHGDQSIVLHRPIHGGDELVTTVHVEDLTTRAGSHMLTLRCEVVDAAGAPVATTKAMLVTQAEAAS</sequence>
<dbReference type="CDD" id="cd03441">
    <property type="entry name" value="R_hydratase_like"/>
    <property type="match status" value="1"/>
</dbReference>
<organism evidence="2 3">
    <name type="scientific">Pseudonocardia aurantiaca</name>
    <dbReference type="NCBI Taxonomy" id="75290"/>
    <lineage>
        <taxon>Bacteria</taxon>
        <taxon>Bacillati</taxon>
        <taxon>Actinomycetota</taxon>
        <taxon>Actinomycetes</taxon>
        <taxon>Pseudonocardiales</taxon>
        <taxon>Pseudonocardiaceae</taxon>
        <taxon>Pseudonocardia</taxon>
    </lineage>
</organism>
<feature type="domain" description="FAS1-like dehydratase" evidence="1">
    <location>
        <begin position="14"/>
        <end position="136"/>
    </location>
</feature>
<reference evidence="3" key="1">
    <citation type="journal article" date="2019" name="Int. J. Syst. Evol. Microbiol.">
        <title>The Global Catalogue of Microorganisms (GCM) 10K type strain sequencing project: providing services to taxonomists for standard genome sequencing and annotation.</title>
        <authorList>
            <consortium name="The Broad Institute Genomics Platform"/>
            <consortium name="The Broad Institute Genome Sequencing Center for Infectious Disease"/>
            <person name="Wu L."/>
            <person name="Ma J."/>
        </authorList>
    </citation>
    <scope>NUCLEOTIDE SEQUENCE [LARGE SCALE GENOMIC DNA]</scope>
    <source>
        <strain evidence="3">JCM 12165</strain>
    </source>
</reference>
<name>A0ABW4FFB1_9PSEU</name>
<dbReference type="Proteomes" id="UP001597145">
    <property type="component" value="Unassembled WGS sequence"/>
</dbReference>
<dbReference type="PIRSF" id="PIRSF018072">
    <property type="entry name" value="UCP018072"/>
    <property type="match status" value="1"/>
</dbReference>
<evidence type="ECO:0000313" key="2">
    <source>
        <dbReference type="EMBL" id="MFD1528890.1"/>
    </source>
</evidence>
<dbReference type="InterPro" id="IPR016709">
    <property type="entry name" value="HadA-like"/>
</dbReference>
<dbReference type="EMBL" id="JBHUCP010000003">
    <property type="protein sequence ID" value="MFD1528890.1"/>
    <property type="molecule type" value="Genomic_DNA"/>
</dbReference>
<dbReference type="InterPro" id="IPR039569">
    <property type="entry name" value="FAS1-like_DH_region"/>
</dbReference>
<evidence type="ECO:0000313" key="3">
    <source>
        <dbReference type="Proteomes" id="UP001597145"/>
    </source>
</evidence>
<dbReference type="RefSeq" id="WP_343984879.1">
    <property type="nucleotide sequence ID" value="NZ_BAAAJG010000025.1"/>
</dbReference>
<protein>
    <submittedName>
        <fullName evidence="2">MaoC family dehydratase N-terminal domain-containing protein</fullName>
    </submittedName>
</protein>
<gene>
    <name evidence="2" type="ORF">ACFSCY_05495</name>
</gene>
<comment type="caution">
    <text evidence="2">The sequence shown here is derived from an EMBL/GenBank/DDBJ whole genome shotgun (WGS) entry which is preliminary data.</text>
</comment>
<accession>A0ABW4FFB1</accession>
<dbReference type="Pfam" id="PF13452">
    <property type="entry name" value="FAS1_DH_region"/>
    <property type="match status" value="1"/>
</dbReference>
<evidence type="ECO:0000259" key="1">
    <source>
        <dbReference type="Pfam" id="PF13452"/>
    </source>
</evidence>